<evidence type="ECO:0000256" key="3">
    <source>
        <dbReference type="ARBA" id="ARBA00022448"/>
    </source>
</evidence>
<feature type="transmembrane region" description="Helical" evidence="8">
    <location>
        <begin position="197"/>
        <end position="219"/>
    </location>
</feature>
<gene>
    <name evidence="9" type="ORF">DX130_07485</name>
</gene>
<evidence type="ECO:0000256" key="4">
    <source>
        <dbReference type="ARBA" id="ARBA00022475"/>
    </source>
</evidence>
<dbReference type="InterPro" id="IPR004706">
    <property type="entry name" value="Arsenical-R_Acr3"/>
</dbReference>
<feature type="transmembrane region" description="Helical" evidence="8">
    <location>
        <begin position="231"/>
        <end position="254"/>
    </location>
</feature>
<evidence type="ECO:0000256" key="7">
    <source>
        <dbReference type="ARBA" id="ARBA00023136"/>
    </source>
</evidence>
<accession>A0A371PKY1</accession>
<feature type="transmembrane region" description="Helical" evidence="8">
    <location>
        <begin position="129"/>
        <end position="151"/>
    </location>
</feature>
<dbReference type="Pfam" id="PF01758">
    <property type="entry name" value="SBF"/>
    <property type="match status" value="1"/>
</dbReference>
<protein>
    <submittedName>
        <fullName evidence="9">Arsenic resistance protein</fullName>
    </submittedName>
</protein>
<dbReference type="GO" id="GO:0005886">
    <property type="term" value="C:plasma membrane"/>
    <property type="evidence" value="ECO:0007669"/>
    <property type="project" value="UniProtKB-SubCell"/>
</dbReference>
<dbReference type="GO" id="GO:0015104">
    <property type="term" value="F:antimonite transmembrane transporter activity"/>
    <property type="evidence" value="ECO:0007669"/>
    <property type="project" value="TreeGrafter"/>
</dbReference>
<dbReference type="PANTHER" id="PTHR43057:SF1">
    <property type="entry name" value="ARSENICAL-RESISTANCE PROTEIN 3"/>
    <property type="match status" value="1"/>
</dbReference>
<keyword evidence="3" id="KW-0813">Transport</keyword>
<dbReference type="GO" id="GO:0015297">
    <property type="term" value="F:antiporter activity"/>
    <property type="evidence" value="ECO:0007669"/>
    <property type="project" value="InterPro"/>
</dbReference>
<comment type="similarity">
    <text evidence="2">Belongs to the arsenical resistance-3 (ACR3) (TC 2.A.59) family.</text>
</comment>
<feature type="transmembrane region" description="Helical" evidence="8">
    <location>
        <begin position="163"/>
        <end position="185"/>
    </location>
</feature>
<organism evidence="9 10">
    <name type="scientific">Paenibacillus paeoniae</name>
    <dbReference type="NCBI Taxonomy" id="2292705"/>
    <lineage>
        <taxon>Bacteria</taxon>
        <taxon>Bacillati</taxon>
        <taxon>Bacillota</taxon>
        <taxon>Bacilli</taxon>
        <taxon>Bacillales</taxon>
        <taxon>Paenibacillaceae</taxon>
        <taxon>Paenibacillus</taxon>
    </lineage>
</organism>
<feature type="transmembrane region" description="Helical" evidence="8">
    <location>
        <begin position="71"/>
        <end position="90"/>
    </location>
</feature>
<dbReference type="Gene3D" id="1.20.1530.20">
    <property type="match status" value="1"/>
</dbReference>
<keyword evidence="7 8" id="KW-0472">Membrane</keyword>
<keyword evidence="5 8" id="KW-0812">Transmembrane</keyword>
<name>A0A371PKY1_9BACL</name>
<dbReference type="AlphaFoldDB" id="A0A371PKY1"/>
<dbReference type="InterPro" id="IPR002657">
    <property type="entry name" value="BilAc:Na_symport/Acr3"/>
</dbReference>
<evidence type="ECO:0000256" key="5">
    <source>
        <dbReference type="ARBA" id="ARBA00022692"/>
    </source>
</evidence>
<evidence type="ECO:0000313" key="10">
    <source>
        <dbReference type="Proteomes" id="UP000261905"/>
    </source>
</evidence>
<keyword evidence="6 8" id="KW-1133">Transmembrane helix</keyword>
<dbReference type="OrthoDB" id="3254016at2"/>
<dbReference type="Proteomes" id="UP000261905">
    <property type="component" value="Unassembled WGS sequence"/>
</dbReference>
<evidence type="ECO:0000313" key="9">
    <source>
        <dbReference type="EMBL" id="REK76856.1"/>
    </source>
</evidence>
<comment type="subcellular location">
    <subcellularLocation>
        <location evidence="1">Cell membrane</location>
        <topology evidence="1">Multi-pass membrane protein</topology>
    </subcellularLocation>
</comment>
<feature type="transmembrane region" description="Helical" evidence="8">
    <location>
        <begin position="12"/>
        <end position="33"/>
    </location>
</feature>
<dbReference type="EMBL" id="QUBQ01000001">
    <property type="protein sequence ID" value="REK76856.1"/>
    <property type="molecule type" value="Genomic_DNA"/>
</dbReference>
<dbReference type="GO" id="GO:0015105">
    <property type="term" value="F:arsenite transmembrane transporter activity"/>
    <property type="evidence" value="ECO:0007669"/>
    <property type="project" value="TreeGrafter"/>
</dbReference>
<proteinExistence type="inferred from homology"/>
<dbReference type="InterPro" id="IPR038770">
    <property type="entry name" value="Na+/solute_symporter_sf"/>
</dbReference>
<dbReference type="RefSeq" id="WP_116044047.1">
    <property type="nucleotide sequence ID" value="NZ_QUBQ01000001.1"/>
</dbReference>
<feature type="transmembrane region" description="Helical" evidence="8">
    <location>
        <begin position="39"/>
        <end position="59"/>
    </location>
</feature>
<comment type="caution">
    <text evidence="9">The sequence shown here is derived from an EMBL/GenBank/DDBJ whole genome shotgun (WGS) entry which is preliminary data.</text>
</comment>
<reference evidence="9 10" key="1">
    <citation type="submission" date="2018-08" db="EMBL/GenBank/DDBJ databases">
        <title>Paenibacillus sp. M4BSY-1, whole genome shotgun sequence.</title>
        <authorList>
            <person name="Tuo L."/>
        </authorList>
    </citation>
    <scope>NUCLEOTIDE SEQUENCE [LARGE SCALE GENOMIC DNA]</scope>
    <source>
        <strain evidence="9 10">M4BSY-1</strain>
    </source>
</reference>
<dbReference type="PANTHER" id="PTHR43057">
    <property type="entry name" value="ARSENITE EFFLUX TRANSPORTER"/>
    <property type="match status" value="1"/>
</dbReference>
<evidence type="ECO:0000256" key="8">
    <source>
        <dbReference type="SAM" id="Phobius"/>
    </source>
</evidence>
<evidence type="ECO:0000256" key="1">
    <source>
        <dbReference type="ARBA" id="ARBA00004651"/>
    </source>
</evidence>
<sequence>MITREKLEQNQIWLYVAVLAAGAGLGLFFPKLMTPLDNHILISVVIALLMFGMFTQIPFMSIKESFGNRRFIMAILTANYIAVPIVVWLLSQFLPQQSPLLLGVYLVLLTPCIDYVIVFTHLGRGNEKAMLLSTPILFVTQMILLPLYLWIFMGKKASEVVNAGPFIEAFLIIIVVPLLLAIILQVVSSKTRSSGQLLLDASAWIPVPLMALTLFIVVASQISKLSVYWELIIKVIPVYIAFMFIMPFISRMIAKWFRLDVKLGRAVIFSAGTRNSLVVLPLALALPDDWSTLVAAIIVTQTIVELAGELIYVRLVPNVILRDNTSTKEAQTS</sequence>
<evidence type="ECO:0000256" key="2">
    <source>
        <dbReference type="ARBA" id="ARBA00010110"/>
    </source>
</evidence>
<keyword evidence="10" id="KW-1185">Reference proteome</keyword>
<evidence type="ECO:0000256" key="6">
    <source>
        <dbReference type="ARBA" id="ARBA00022989"/>
    </source>
</evidence>
<keyword evidence="4" id="KW-1003">Cell membrane</keyword>
<feature type="transmembrane region" description="Helical" evidence="8">
    <location>
        <begin position="102"/>
        <end position="122"/>
    </location>
</feature>